<keyword evidence="3" id="KW-0597">Phosphoprotein</keyword>
<evidence type="ECO:0000256" key="10">
    <source>
        <dbReference type="SAM" id="Phobius"/>
    </source>
</evidence>
<comment type="catalytic activity">
    <reaction evidence="1">
        <text>ATP + protein L-histidine = ADP + protein N-phospho-L-histidine.</text>
        <dbReference type="EC" id="2.7.13.3"/>
    </reaction>
</comment>
<keyword evidence="7" id="KW-0067">ATP-binding</keyword>
<dbReference type="Gene3D" id="3.30.565.10">
    <property type="entry name" value="Histidine kinase-like ATPase, C-terminal domain"/>
    <property type="match status" value="1"/>
</dbReference>
<feature type="transmembrane region" description="Helical" evidence="10">
    <location>
        <begin position="113"/>
        <end position="131"/>
    </location>
</feature>
<dbReference type="InterPro" id="IPR050482">
    <property type="entry name" value="Sensor_HK_TwoCompSys"/>
</dbReference>
<dbReference type="GO" id="GO:0016301">
    <property type="term" value="F:kinase activity"/>
    <property type="evidence" value="ECO:0007669"/>
    <property type="project" value="UniProtKB-KW"/>
</dbReference>
<reference evidence="12 13" key="1">
    <citation type="submission" date="2024-09" db="EMBL/GenBank/DDBJ databases">
        <authorList>
            <person name="Sun Q."/>
            <person name="Mori K."/>
        </authorList>
    </citation>
    <scope>NUCLEOTIDE SEQUENCE [LARGE SCALE GENOMIC DNA]</scope>
    <source>
        <strain evidence="12 13">JCM 4557</strain>
    </source>
</reference>
<organism evidence="12 13">
    <name type="scientific">Streptomyces noboritoensis</name>
    <dbReference type="NCBI Taxonomy" id="67337"/>
    <lineage>
        <taxon>Bacteria</taxon>
        <taxon>Bacillati</taxon>
        <taxon>Actinomycetota</taxon>
        <taxon>Actinomycetes</taxon>
        <taxon>Kitasatosporales</taxon>
        <taxon>Streptomycetaceae</taxon>
        <taxon>Streptomyces</taxon>
    </lineage>
</organism>
<dbReference type="InterPro" id="IPR003594">
    <property type="entry name" value="HATPase_dom"/>
</dbReference>
<keyword evidence="13" id="KW-1185">Reference proteome</keyword>
<feature type="transmembrane region" description="Helical" evidence="10">
    <location>
        <begin position="81"/>
        <end position="107"/>
    </location>
</feature>
<name>A0ABV6TES6_9ACTN</name>
<dbReference type="EMBL" id="JBHMQV010000009">
    <property type="protein sequence ID" value="MFC0844287.1"/>
    <property type="molecule type" value="Genomic_DNA"/>
</dbReference>
<sequence>MVTTRPAPRAPETRQGGDALPWSRNDGLVAVGAGVMDLLSFTFASLAGQGDVPVAGCVLVVVSALPLLARRRAPVPVLAAVLLLGLGLNLTVPTSLHFGASVVVALYSVVRFTGAPVAATASVAAVTALVDWTKWPRLSLLELVGNALAAVIVIIAAAVMNRWQRDIEANRRLLADRAVAAERRRIARELHDIVAHHITTMQLMAGGARANLARDPEVAREALVELEGSGRMALREMRQLLDVLRAGDEAEDEPTAPQPGIADLERIVAESCRAGLPTALDIRGSERPLPPSVGLTVFRIVQESLTNARKYAGEARAQVRLTYEPDGVAVEVSDDGTGADAGLVRAGTASGSGYGLVGMRERAALHGGTFEAGPLDEAGFRVAARLPLTADAGALR</sequence>
<gene>
    <name evidence="12" type="ORF">ACFH04_11325</name>
</gene>
<comment type="caution">
    <text evidence="12">The sequence shown here is derived from an EMBL/GenBank/DDBJ whole genome shotgun (WGS) entry which is preliminary data.</text>
</comment>
<keyword evidence="4" id="KW-0808">Transferase</keyword>
<dbReference type="Proteomes" id="UP001589887">
    <property type="component" value="Unassembled WGS sequence"/>
</dbReference>
<evidence type="ECO:0000256" key="7">
    <source>
        <dbReference type="ARBA" id="ARBA00022840"/>
    </source>
</evidence>
<feature type="region of interest" description="Disordered" evidence="9">
    <location>
        <begin position="1"/>
        <end position="21"/>
    </location>
</feature>
<dbReference type="InterPro" id="IPR005467">
    <property type="entry name" value="His_kinase_dom"/>
</dbReference>
<dbReference type="InterPro" id="IPR036890">
    <property type="entry name" value="HATPase_C_sf"/>
</dbReference>
<evidence type="ECO:0000256" key="3">
    <source>
        <dbReference type="ARBA" id="ARBA00022553"/>
    </source>
</evidence>
<accession>A0ABV6TES6</accession>
<keyword evidence="8" id="KW-0902">Two-component regulatory system</keyword>
<evidence type="ECO:0000256" key="8">
    <source>
        <dbReference type="ARBA" id="ARBA00023012"/>
    </source>
</evidence>
<feature type="domain" description="Histidine kinase" evidence="11">
    <location>
        <begin position="299"/>
        <end position="390"/>
    </location>
</feature>
<evidence type="ECO:0000256" key="2">
    <source>
        <dbReference type="ARBA" id="ARBA00012438"/>
    </source>
</evidence>
<dbReference type="CDD" id="cd16917">
    <property type="entry name" value="HATPase_UhpB-NarQ-NarX-like"/>
    <property type="match status" value="1"/>
</dbReference>
<proteinExistence type="predicted"/>
<dbReference type="InterPro" id="IPR011712">
    <property type="entry name" value="Sig_transdc_His_kin_sub3_dim/P"/>
</dbReference>
<dbReference type="RefSeq" id="WP_394318431.1">
    <property type="nucleotide sequence ID" value="NZ_JBHMQV010000009.1"/>
</dbReference>
<dbReference type="EC" id="2.7.13.3" evidence="2"/>
<evidence type="ECO:0000256" key="1">
    <source>
        <dbReference type="ARBA" id="ARBA00000085"/>
    </source>
</evidence>
<dbReference type="PROSITE" id="PS50109">
    <property type="entry name" value="HIS_KIN"/>
    <property type="match status" value="1"/>
</dbReference>
<evidence type="ECO:0000256" key="9">
    <source>
        <dbReference type="SAM" id="MobiDB-lite"/>
    </source>
</evidence>
<keyword evidence="10" id="KW-0472">Membrane</keyword>
<evidence type="ECO:0000256" key="5">
    <source>
        <dbReference type="ARBA" id="ARBA00022741"/>
    </source>
</evidence>
<keyword evidence="10" id="KW-0812">Transmembrane</keyword>
<dbReference type="SMART" id="SM00387">
    <property type="entry name" value="HATPase_c"/>
    <property type="match status" value="1"/>
</dbReference>
<dbReference type="PANTHER" id="PTHR24421:SF10">
    <property type="entry name" value="NITRATE_NITRITE SENSOR PROTEIN NARQ"/>
    <property type="match status" value="1"/>
</dbReference>
<feature type="transmembrane region" description="Helical" evidence="10">
    <location>
        <begin position="52"/>
        <end position="69"/>
    </location>
</feature>
<dbReference type="SUPFAM" id="SSF55874">
    <property type="entry name" value="ATPase domain of HSP90 chaperone/DNA topoisomerase II/histidine kinase"/>
    <property type="match status" value="1"/>
</dbReference>
<feature type="transmembrane region" description="Helical" evidence="10">
    <location>
        <begin position="143"/>
        <end position="163"/>
    </location>
</feature>
<keyword evidence="10" id="KW-1133">Transmembrane helix</keyword>
<dbReference type="Gene3D" id="1.20.5.1930">
    <property type="match status" value="1"/>
</dbReference>
<keyword evidence="6 12" id="KW-0418">Kinase</keyword>
<protein>
    <recommendedName>
        <fullName evidence="2">histidine kinase</fullName>
        <ecNumber evidence="2">2.7.13.3</ecNumber>
    </recommendedName>
</protein>
<evidence type="ECO:0000259" key="11">
    <source>
        <dbReference type="PROSITE" id="PS50109"/>
    </source>
</evidence>
<evidence type="ECO:0000313" key="12">
    <source>
        <dbReference type="EMBL" id="MFC0844287.1"/>
    </source>
</evidence>
<evidence type="ECO:0000313" key="13">
    <source>
        <dbReference type="Proteomes" id="UP001589887"/>
    </source>
</evidence>
<dbReference type="Pfam" id="PF07730">
    <property type="entry name" value="HisKA_3"/>
    <property type="match status" value="1"/>
</dbReference>
<evidence type="ECO:0000256" key="4">
    <source>
        <dbReference type="ARBA" id="ARBA00022679"/>
    </source>
</evidence>
<evidence type="ECO:0000256" key="6">
    <source>
        <dbReference type="ARBA" id="ARBA00022777"/>
    </source>
</evidence>
<dbReference type="Pfam" id="PF02518">
    <property type="entry name" value="HATPase_c"/>
    <property type="match status" value="1"/>
</dbReference>
<dbReference type="PANTHER" id="PTHR24421">
    <property type="entry name" value="NITRATE/NITRITE SENSOR PROTEIN NARX-RELATED"/>
    <property type="match status" value="1"/>
</dbReference>
<keyword evidence="5" id="KW-0547">Nucleotide-binding</keyword>